<accession>A0A8H8D7X0</accession>
<comment type="caution">
    <text evidence="3">The sequence shown here is derived from an EMBL/GenBank/DDBJ whole genome shotgun (WGS) entry which is preliminary data.</text>
</comment>
<sequence>MSRSGRLTASQSPVTNDKRNRERQAKRWTCFRLELAAPLIVLLFFCLTWRRDTTAQSARYPHSSLCVSASTAFLLEGAARGGGGIPDLLCKPQPE</sequence>
<proteinExistence type="predicted"/>
<protein>
    <submittedName>
        <fullName evidence="3">Uncharacterized protein</fullName>
    </submittedName>
</protein>
<dbReference type="VEuPathDB" id="FungiDB:I7I52_02293"/>
<dbReference type="Proteomes" id="UP000670092">
    <property type="component" value="Unassembled WGS sequence"/>
</dbReference>
<reference evidence="3 4" key="1">
    <citation type="submission" date="2021-01" db="EMBL/GenBank/DDBJ databases">
        <title>Chromosome-level genome assembly of a human fungal pathogen reveals clustering of transcriptionally co-regulated genes.</title>
        <authorList>
            <person name="Voorhies M."/>
            <person name="Cohen S."/>
            <person name="Shea T.P."/>
            <person name="Petrus S."/>
            <person name="Munoz J.F."/>
            <person name="Poplawski S."/>
            <person name="Goldman W.E."/>
            <person name="Michael T."/>
            <person name="Cuomo C.A."/>
            <person name="Sil A."/>
            <person name="Beyhan S."/>
        </authorList>
    </citation>
    <scope>NUCLEOTIDE SEQUENCE [LARGE SCALE GENOMIC DNA]</scope>
    <source>
        <strain evidence="3 4">G184AR</strain>
    </source>
</reference>
<organism evidence="3 4">
    <name type="scientific">Ajellomyces capsulatus</name>
    <name type="common">Darling's disease fungus</name>
    <name type="synonym">Histoplasma capsulatum</name>
    <dbReference type="NCBI Taxonomy" id="5037"/>
    <lineage>
        <taxon>Eukaryota</taxon>
        <taxon>Fungi</taxon>
        <taxon>Dikarya</taxon>
        <taxon>Ascomycota</taxon>
        <taxon>Pezizomycotina</taxon>
        <taxon>Eurotiomycetes</taxon>
        <taxon>Eurotiomycetidae</taxon>
        <taxon>Onygenales</taxon>
        <taxon>Ajellomycetaceae</taxon>
        <taxon>Histoplasma</taxon>
    </lineage>
</organism>
<gene>
    <name evidence="3" type="ORF">I7I52_02293</name>
</gene>
<keyword evidence="2" id="KW-0812">Transmembrane</keyword>
<keyword evidence="2" id="KW-1133">Transmembrane helix</keyword>
<feature type="transmembrane region" description="Helical" evidence="2">
    <location>
        <begin position="29"/>
        <end position="50"/>
    </location>
</feature>
<name>A0A8H8D7X0_AJECA</name>
<evidence type="ECO:0000256" key="1">
    <source>
        <dbReference type="SAM" id="MobiDB-lite"/>
    </source>
</evidence>
<evidence type="ECO:0000256" key="2">
    <source>
        <dbReference type="SAM" id="Phobius"/>
    </source>
</evidence>
<evidence type="ECO:0000313" key="4">
    <source>
        <dbReference type="Proteomes" id="UP000670092"/>
    </source>
</evidence>
<dbReference type="EMBL" id="JAEVHI010000001">
    <property type="protein sequence ID" value="KAG5304082.1"/>
    <property type="molecule type" value="Genomic_DNA"/>
</dbReference>
<evidence type="ECO:0000313" key="3">
    <source>
        <dbReference type="EMBL" id="KAG5304082.1"/>
    </source>
</evidence>
<keyword evidence="2" id="KW-0472">Membrane</keyword>
<feature type="region of interest" description="Disordered" evidence="1">
    <location>
        <begin position="1"/>
        <end position="24"/>
    </location>
</feature>
<feature type="compositionally biased region" description="Polar residues" evidence="1">
    <location>
        <begin position="1"/>
        <end position="15"/>
    </location>
</feature>
<dbReference type="AlphaFoldDB" id="A0A8H8D7X0"/>